<organism evidence="10 11">
    <name type="scientific">Alishewanella longhuensis</name>
    <dbReference type="NCBI Taxonomy" id="1091037"/>
    <lineage>
        <taxon>Bacteria</taxon>
        <taxon>Pseudomonadati</taxon>
        <taxon>Pseudomonadota</taxon>
        <taxon>Gammaproteobacteria</taxon>
        <taxon>Alteromonadales</taxon>
        <taxon>Alteromonadaceae</taxon>
        <taxon>Alishewanella</taxon>
    </lineage>
</organism>
<dbReference type="InterPro" id="IPR003594">
    <property type="entry name" value="HATPase_dom"/>
</dbReference>
<dbReference type="PRINTS" id="PR00344">
    <property type="entry name" value="BCTRLSENSOR"/>
</dbReference>
<sequence>MSVNFAKVHYDDNHTGTALPWLAAPAVSNGTNQPGLHHIIQSLPSAVILLDSRGLVAEANQVAIDMLGEPLQGQRWLDVINRCFRPRIDDGLEVSLADGRRVKIAISTLAPQAGQLIVLTDLTETRELQHRLSHLQRLSTLGKMMATLAHQIRTPLSSALLYAENLSSPKLTAVAREQFQQKLIARLNDLEQQVNDMLLFARSGTAQAVNTLSLQQLCDDLKNRSEALIEQHGAQLYIKLTQPEVLLLGNQTSLVEALLNLLQNSLQASAVGAKIYLTQQVDRERVVLQFSDNGPGIPVEIQPHIFEPFFSRKAGGSGLGLAVVQAVIHSHQGVVRYIDNHQNTLAQKGACFEIVLPVHQQLSTPNNGKPMLPPVIEELAHV</sequence>
<dbReference type="CDD" id="cd00075">
    <property type="entry name" value="HATPase"/>
    <property type="match status" value="1"/>
</dbReference>
<dbReference type="RefSeq" id="WP_189432744.1">
    <property type="nucleotide sequence ID" value="NZ_BNAO01000004.1"/>
</dbReference>
<name>A0ABQ3L0D4_9ALTE</name>
<dbReference type="PROSITE" id="PS50109">
    <property type="entry name" value="HIS_KIN"/>
    <property type="match status" value="1"/>
</dbReference>
<dbReference type="InterPro" id="IPR036097">
    <property type="entry name" value="HisK_dim/P_sf"/>
</dbReference>
<evidence type="ECO:0000256" key="1">
    <source>
        <dbReference type="ARBA" id="ARBA00000085"/>
    </source>
</evidence>
<dbReference type="InterPro" id="IPR035965">
    <property type="entry name" value="PAS-like_dom_sf"/>
</dbReference>
<dbReference type="SMART" id="SM00387">
    <property type="entry name" value="HATPase_c"/>
    <property type="match status" value="1"/>
</dbReference>
<keyword evidence="3" id="KW-0597">Phosphoprotein</keyword>
<evidence type="ECO:0000313" key="10">
    <source>
        <dbReference type="EMBL" id="GHG69446.1"/>
    </source>
</evidence>
<protein>
    <recommendedName>
        <fullName evidence="2">histidine kinase</fullName>
        <ecNumber evidence="2">2.7.13.3</ecNumber>
    </recommendedName>
</protein>
<dbReference type="Proteomes" id="UP000659697">
    <property type="component" value="Unassembled WGS sequence"/>
</dbReference>
<dbReference type="InterPro" id="IPR004358">
    <property type="entry name" value="Sig_transdc_His_kin-like_C"/>
</dbReference>
<evidence type="ECO:0000256" key="7">
    <source>
        <dbReference type="ARBA" id="ARBA00023136"/>
    </source>
</evidence>
<dbReference type="CDD" id="cd00130">
    <property type="entry name" value="PAS"/>
    <property type="match status" value="1"/>
</dbReference>
<evidence type="ECO:0000259" key="8">
    <source>
        <dbReference type="PROSITE" id="PS50109"/>
    </source>
</evidence>
<dbReference type="SMART" id="SM00388">
    <property type="entry name" value="HisKA"/>
    <property type="match status" value="1"/>
</dbReference>
<dbReference type="SMART" id="SM00091">
    <property type="entry name" value="PAS"/>
    <property type="match status" value="1"/>
</dbReference>
<keyword evidence="5 10" id="KW-0418">Kinase</keyword>
<dbReference type="PANTHER" id="PTHR45453:SF1">
    <property type="entry name" value="PHOSPHATE REGULON SENSOR PROTEIN PHOR"/>
    <property type="match status" value="1"/>
</dbReference>
<accession>A0ABQ3L0D4</accession>
<evidence type="ECO:0000256" key="6">
    <source>
        <dbReference type="ARBA" id="ARBA00023012"/>
    </source>
</evidence>
<dbReference type="Gene3D" id="3.30.565.10">
    <property type="entry name" value="Histidine kinase-like ATPase, C-terminal domain"/>
    <property type="match status" value="1"/>
</dbReference>
<gene>
    <name evidence="10" type="ORF">GCM10010919_19390</name>
</gene>
<dbReference type="EMBL" id="BNAO01000004">
    <property type="protein sequence ID" value="GHG69446.1"/>
    <property type="molecule type" value="Genomic_DNA"/>
</dbReference>
<keyword evidence="6" id="KW-0902">Two-component regulatory system</keyword>
<evidence type="ECO:0000256" key="3">
    <source>
        <dbReference type="ARBA" id="ARBA00022553"/>
    </source>
</evidence>
<dbReference type="SUPFAM" id="SSF55874">
    <property type="entry name" value="ATPase domain of HSP90 chaperone/DNA topoisomerase II/histidine kinase"/>
    <property type="match status" value="1"/>
</dbReference>
<dbReference type="SUPFAM" id="SSF47384">
    <property type="entry name" value="Homodimeric domain of signal transducing histidine kinase"/>
    <property type="match status" value="1"/>
</dbReference>
<dbReference type="InterPro" id="IPR000014">
    <property type="entry name" value="PAS"/>
</dbReference>
<evidence type="ECO:0000313" key="11">
    <source>
        <dbReference type="Proteomes" id="UP000659697"/>
    </source>
</evidence>
<proteinExistence type="predicted"/>
<keyword evidence="7" id="KW-0472">Membrane</keyword>
<dbReference type="Pfam" id="PF02518">
    <property type="entry name" value="HATPase_c"/>
    <property type="match status" value="1"/>
</dbReference>
<dbReference type="Pfam" id="PF13188">
    <property type="entry name" value="PAS_8"/>
    <property type="match status" value="1"/>
</dbReference>
<dbReference type="Gene3D" id="1.10.287.130">
    <property type="match status" value="1"/>
</dbReference>
<dbReference type="InterPro" id="IPR003661">
    <property type="entry name" value="HisK_dim/P_dom"/>
</dbReference>
<evidence type="ECO:0000256" key="4">
    <source>
        <dbReference type="ARBA" id="ARBA00022679"/>
    </source>
</evidence>
<evidence type="ECO:0000256" key="2">
    <source>
        <dbReference type="ARBA" id="ARBA00012438"/>
    </source>
</evidence>
<dbReference type="PROSITE" id="PS50112">
    <property type="entry name" value="PAS"/>
    <property type="match status" value="1"/>
</dbReference>
<feature type="domain" description="Histidine kinase" evidence="8">
    <location>
        <begin position="147"/>
        <end position="360"/>
    </location>
</feature>
<keyword evidence="4" id="KW-0808">Transferase</keyword>
<dbReference type="InterPro" id="IPR005467">
    <property type="entry name" value="His_kinase_dom"/>
</dbReference>
<feature type="domain" description="PAS" evidence="9">
    <location>
        <begin position="32"/>
        <end position="68"/>
    </location>
</feature>
<dbReference type="EC" id="2.7.13.3" evidence="2"/>
<dbReference type="Pfam" id="PF00512">
    <property type="entry name" value="HisKA"/>
    <property type="match status" value="1"/>
</dbReference>
<reference evidence="11" key="1">
    <citation type="journal article" date="2019" name="Int. J. Syst. Evol. Microbiol.">
        <title>The Global Catalogue of Microorganisms (GCM) 10K type strain sequencing project: providing services to taxonomists for standard genome sequencing and annotation.</title>
        <authorList>
            <consortium name="The Broad Institute Genomics Platform"/>
            <consortium name="The Broad Institute Genome Sequencing Center for Infectious Disease"/>
            <person name="Wu L."/>
            <person name="Ma J."/>
        </authorList>
    </citation>
    <scope>NUCLEOTIDE SEQUENCE [LARGE SCALE GENOMIC DNA]</scope>
    <source>
        <strain evidence="11">CGMCC 1.7003</strain>
    </source>
</reference>
<dbReference type="InterPro" id="IPR050351">
    <property type="entry name" value="BphY/WalK/GraS-like"/>
</dbReference>
<dbReference type="SUPFAM" id="SSF55785">
    <property type="entry name" value="PYP-like sensor domain (PAS domain)"/>
    <property type="match status" value="1"/>
</dbReference>
<evidence type="ECO:0000259" key="9">
    <source>
        <dbReference type="PROSITE" id="PS50112"/>
    </source>
</evidence>
<dbReference type="GO" id="GO:0016301">
    <property type="term" value="F:kinase activity"/>
    <property type="evidence" value="ECO:0007669"/>
    <property type="project" value="UniProtKB-KW"/>
</dbReference>
<keyword evidence="11" id="KW-1185">Reference proteome</keyword>
<comment type="catalytic activity">
    <reaction evidence="1">
        <text>ATP + protein L-histidine = ADP + protein N-phospho-L-histidine.</text>
        <dbReference type="EC" id="2.7.13.3"/>
    </reaction>
</comment>
<evidence type="ECO:0000256" key="5">
    <source>
        <dbReference type="ARBA" id="ARBA00022777"/>
    </source>
</evidence>
<dbReference type="CDD" id="cd00082">
    <property type="entry name" value="HisKA"/>
    <property type="match status" value="1"/>
</dbReference>
<comment type="caution">
    <text evidence="10">The sequence shown here is derived from an EMBL/GenBank/DDBJ whole genome shotgun (WGS) entry which is preliminary data.</text>
</comment>
<dbReference type="InterPro" id="IPR036890">
    <property type="entry name" value="HATPase_C_sf"/>
</dbReference>
<dbReference type="PANTHER" id="PTHR45453">
    <property type="entry name" value="PHOSPHATE REGULON SENSOR PROTEIN PHOR"/>
    <property type="match status" value="1"/>
</dbReference>